<evidence type="ECO:0000256" key="2">
    <source>
        <dbReference type="ARBA" id="ARBA00059092"/>
    </source>
</evidence>
<proteinExistence type="inferred from homology"/>
<evidence type="ECO:0000256" key="1">
    <source>
        <dbReference type="ARBA" id="ARBA00006976"/>
    </source>
</evidence>
<dbReference type="OrthoDB" id="9815116at2"/>
<dbReference type="PANTHER" id="PTHR13696:SF52">
    <property type="entry name" value="PARA FAMILY PROTEIN CT_582"/>
    <property type="match status" value="1"/>
</dbReference>
<dbReference type="Pfam" id="PF13614">
    <property type="entry name" value="AAA_31"/>
    <property type="match status" value="1"/>
</dbReference>
<dbReference type="Proteomes" id="UP000006075">
    <property type="component" value="Unassembled WGS sequence"/>
</dbReference>
<dbReference type="CDD" id="cd02042">
    <property type="entry name" value="ParAB_family"/>
    <property type="match status" value="1"/>
</dbReference>
<keyword evidence="5" id="KW-1185">Reference proteome</keyword>
<accession>K0YZJ2</accession>
<dbReference type="PANTHER" id="PTHR13696">
    <property type="entry name" value="P-LOOP CONTAINING NUCLEOSIDE TRIPHOSPHATE HYDROLASE"/>
    <property type="match status" value="1"/>
</dbReference>
<dbReference type="AlphaFoldDB" id="K0YZJ2"/>
<organism evidence="4 5">
    <name type="scientific">Winkia neuii BV029A5</name>
    <dbReference type="NCBI Taxonomy" id="888439"/>
    <lineage>
        <taxon>Bacteria</taxon>
        <taxon>Bacillati</taxon>
        <taxon>Actinomycetota</taxon>
        <taxon>Actinomycetes</taxon>
        <taxon>Actinomycetales</taxon>
        <taxon>Actinomycetaceae</taxon>
        <taxon>Winkia</taxon>
    </lineage>
</organism>
<gene>
    <name evidence="4" type="ORF">HMPREF9240_01626</name>
</gene>
<dbReference type="RefSeq" id="WP_004807839.1">
    <property type="nucleotide sequence ID" value="NZ_JH815217.1"/>
</dbReference>
<dbReference type="FunFam" id="3.40.50.300:FF:000285">
    <property type="entry name" value="Sporulation initiation inhibitor Soj"/>
    <property type="match status" value="1"/>
</dbReference>
<dbReference type="EMBL" id="AGWP01000009">
    <property type="protein sequence ID" value="EJZ85139.1"/>
    <property type="molecule type" value="Genomic_DNA"/>
</dbReference>
<comment type="caution">
    <text evidence="4">The sequence shown here is derived from an EMBL/GenBank/DDBJ whole genome shotgun (WGS) entry which is preliminary data.</text>
</comment>
<dbReference type="HOGENOM" id="CLU_037612_8_0_11"/>
<name>K0YZJ2_9ACTO</name>
<feature type="domain" description="AAA" evidence="3">
    <location>
        <begin position="46"/>
        <end position="224"/>
    </location>
</feature>
<dbReference type="InterPro" id="IPR027417">
    <property type="entry name" value="P-loop_NTPase"/>
</dbReference>
<sequence length="301" mass="33078">MIDRYKINGGLHVSPRTKSFADKLTARNEKARQLKKLKFKKPQGTRIIAVANQKGGVGKTTSVVNLAAALADNGLEVLVIDSDPQGNASTALGAPHGIGTADTYTVLLGETSIEDAVVTNPEFPSLKVVPATIDLAGAEMELPDAERREYLLRDALEEYVEKHHPHYVFIDCPPSLGLLTLNACVAAEEVLIPMQAEYYALEGLSQLQRSINGISEAFNEKLHISAILMTMLDRRTRLGKDVEREVREHFSDQVLQTAIPRNITVSEAPSYSQTVISYDRKGLGALAYKEAAYELNKRSFE</sequence>
<dbReference type="SUPFAM" id="SSF52540">
    <property type="entry name" value="P-loop containing nucleoside triphosphate hydrolases"/>
    <property type="match status" value="1"/>
</dbReference>
<dbReference type="Gene3D" id="3.40.50.300">
    <property type="entry name" value="P-loop containing nucleotide triphosphate hydrolases"/>
    <property type="match status" value="1"/>
</dbReference>
<protein>
    <recommendedName>
        <fullName evidence="3">AAA domain-containing protein</fullName>
    </recommendedName>
</protein>
<reference evidence="4 5" key="1">
    <citation type="submission" date="2012-07" db="EMBL/GenBank/DDBJ databases">
        <title>The Genome Sequence of Actinomyces neuii subsp. anitratus BVS029A5.</title>
        <authorList>
            <consortium name="The Broad Institute Genome Sequencing Platform"/>
            <person name="Earl A."/>
            <person name="Ward D."/>
            <person name="Feldgarden M."/>
            <person name="Gevers D."/>
            <person name="Saerens B."/>
            <person name="Vaneechoutte M."/>
            <person name="Walker B."/>
            <person name="Young S.K."/>
            <person name="Zeng Q."/>
            <person name="Gargeya S."/>
            <person name="Fitzgerald M."/>
            <person name="Haas B."/>
            <person name="Abouelleil A."/>
            <person name="Alvarado L."/>
            <person name="Arachchi H.M."/>
            <person name="Berlin A."/>
            <person name="Chapman S.B."/>
            <person name="Goldberg J."/>
            <person name="Griggs A."/>
            <person name="Gujja S."/>
            <person name="Hansen M."/>
            <person name="Howarth C."/>
            <person name="Imamovic A."/>
            <person name="Larimer J."/>
            <person name="McCowen C."/>
            <person name="Montmayeur A."/>
            <person name="Murphy C."/>
            <person name="Neiman D."/>
            <person name="Pearson M."/>
            <person name="Priest M."/>
            <person name="Roberts A."/>
            <person name="Saif S."/>
            <person name="Shea T."/>
            <person name="Sisk P."/>
            <person name="Sykes S."/>
            <person name="Wortman J."/>
            <person name="Nusbaum C."/>
            <person name="Birren B."/>
        </authorList>
    </citation>
    <scope>NUCLEOTIDE SEQUENCE [LARGE SCALE GENOMIC DNA]</scope>
    <source>
        <strain evidence="4 5">BVS029A5</strain>
    </source>
</reference>
<dbReference type="eggNOG" id="COG1192">
    <property type="taxonomic scope" value="Bacteria"/>
</dbReference>
<dbReference type="InterPro" id="IPR025669">
    <property type="entry name" value="AAA_dom"/>
</dbReference>
<evidence type="ECO:0000313" key="4">
    <source>
        <dbReference type="EMBL" id="EJZ85139.1"/>
    </source>
</evidence>
<evidence type="ECO:0000313" key="5">
    <source>
        <dbReference type="Proteomes" id="UP000006075"/>
    </source>
</evidence>
<comment type="similarity">
    <text evidence="1">Belongs to the ParA family.</text>
</comment>
<dbReference type="PATRIC" id="fig|888439.3.peg.1632"/>
<evidence type="ECO:0000259" key="3">
    <source>
        <dbReference type="Pfam" id="PF13614"/>
    </source>
</evidence>
<comment type="function">
    <text evidence="2">May play a role in septum formation.</text>
</comment>
<dbReference type="InterPro" id="IPR050678">
    <property type="entry name" value="DNA_Partitioning_ATPase"/>
</dbReference>